<comment type="caution">
    <text evidence="2">The sequence shown here is derived from an EMBL/GenBank/DDBJ whole genome shotgun (WGS) entry which is preliminary data.</text>
</comment>
<dbReference type="EMBL" id="SHLA01000001">
    <property type="protein sequence ID" value="RZU60713.1"/>
    <property type="molecule type" value="Genomic_DNA"/>
</dbReference>
<protein>
    <submittedName>
        <fullName evidence="2">Uncharacterized protein</fullName>
    </submittedName>
</protein>
<keyword evidence="1" id="KW-0812">Transmembrane</keyword>
<keyword evidence="1" id="KW-1133">Transmembrane helix</keyword>
<gene>
    <name evidence="2" type="ORF">EV380_0260</name>
</gene>
<name>A0A4Q8AB08_9MICC</name>
<organism evidence="2 3">
    <name type="scientific">Zhihengliuella halotolerans</name>
    <dbReference type="NCBI Taxonomy" id="370736"/>
    <lineage>
        <taxon>Bacteria</taxon>
        <taxon>Bacillati</taxon>
        <taxon>Actinomycetota</taxon>
        <taxon>Actinomycetes</taxon>
        <taxon>Micrococcales</taxon>
        <taxon>Micrococcaceae</taxon>
        <taxon>Zhihengliuella</taxon>
    </lineage>
</organism>
<dbReference type="AlphaFoldDB" id="A0A4Q8AB08"/>
<keyword evidence="3" id="KW-1185">Reference proteome</keyword>
<accession>A0A4Q8AB08</accession>
<proteinExistence type="predicted"/>
<evidence type="ECO:0000313" key="2">
    <source>
        <dbReference type="EMBL" id="RZU60713.1"/>
    </source>
</evidence>
<feature type="transmembrane region" description="Helical" evidence="1">
    <location>
        <begin position="12"/>
        <end position="35"/>
    </location>
</feature>
<feature type="transmembrane region" description="Helical" evidence="1">
    <location>
        <begin position="41"/>
        <end position="63"/>
    </location>
</feature>
<dbReference type="OrthoDB" id="4950952at2"/>
<dbReference type="Proteomes" id="UP000292685">
    <property type="component" value="Unassembled WGS sequence"/>
</dbReference>
<reference evidence="2 3" key="1">
    <citation type="submission" date="2019-02" db="EMBL/GenBank/DDBJ databases">
        <title>Sequencing the genomes of 1000 actinobacteria strains.</title>
        <authorList>
            <person name="Klenk H.-P."/>
        </authorList>
    </citation>
    <scope>NUCLEOTIDE SEQUENCE [LARGE SCALE GENOMIC DNA]</scope>
    <source>
        <strain evidence="2 3">DSM 17364</strain>
    </source>
</reference>
<keyword evidence="1" id="KW-0472">Membrane</keyword>
<dbReference type="RefSeq" id="WP_130448820.1">
    <property type="nucleotide sequence ID" value="NZ_SHLA01000001.1"/>
</dbReference>
<evidence type="ECO:0000313" key="3">
    <source>
        <dbReference type="Proteomes" id="UP000292685"/>
    </source>
</evidence>
<evidence type="ECO:0000256" key="1">
    <source>
        <dbReference type="SAM" id="Phobius"/>
    </source>
</evidence>
<sequence>MLSIPWDALSPLYKLIVGISMGVSAIGIVLAIVGANTGTMPLLYTAVGIIIVGVLLHVGGLVVRGRDARAYRLAQENSPRR</sequence>